<keyword evidence="3" id="KW-1015">Disulfide bond</keyword>
<dbReference type="HOGENOM" id="CLU_042529_19_0_5"/>
<dbReference type="PANTHER" id="PTHR42852:SF6">
    <property type="entry name" value="THIOL:DISULFIDE INTERCHANGE PROTEIN DSBE"/>
    <property type="match status" value="1"/>
</dbReference>
<dbReference type="Gene3D" id="3.40.30.10">
    <property type="entry name" value="Glutaredoxin"/>
    <property type="match status" value="1"/>
</dbReference>
<keyword evidence="4" id="KW-0676">Redox-active center</keyword>
<dbReference type="InterPro" id="IPR036249">
    <property type="entry name" value="Thioredoxin-like_sf"/>
</dbReference>
<keyword evidence="2" id="KW-0201">Cytochrome c-type biogenesis</keyword>
<evidence type="ECO:0000256" key="5">
    <source>
        <dbReference type="SAM" id="MobiDB-lite"/>
    </source>
</evidence>
<dbReference type="PROSITE" id="PS51352">
    <property type="entry name" value="THIOREDOXIN_2"/>
    <property type="match status" value="1"/>
</dbReference>
<accession>A8LN81</accession>
<dbReference type="Proteomes" id="UP000006833">
    <property type="component" value="Chromosome"/>
</dbReference>
<evidence type="ECO:0000259" key="6">
    <source>
        <dbReference type="PROSITE" id="PS51352"/>
    </source>
</evidence>
<evidence type="ECO:0000256" key="1">
    <source>
        <dbReference type="ARBA" id="ARBA00004196"/>
    </source>
</evidence>
<evidence type="ECO:0000313" key="8">
    <source>
        <dbReference type="Proteomes" id="UP000006833"/>
    </source>
</evidence>
<protein>
    <submittedName>
        <fullName evidence="7">Putative thioredoxin</fullName>
    </submittedName>
</protein>
<comment type="subcellular location">
    <subcellularLocation>
        <location evidence="1">Cell envelope</location>
    </subcellularLocation>
</comment>
<dbReference type="GO" id="GO:0016491">
    <property type="term" value="F:oxidoreductase activity"/>
    <property type="evidence" value="ECO:0007669"/>
    <property type="project" value="InterPro"/>
</dbReference>
<dbReference type="PANTHER" id="PTHR42852">
    <property type="entry name" value="THIOL:DISULFIDE INTERCHANGE PROTEIN DSBE"/>
    <property type="match status" value="1"/>
</dbReference>
<sequence length="179" mass="19026">MRRREALLTGGAVLASAGAGYIASTVFLRDDAPPPPEPGARAGRPAPPLTLGPLRDQPFLTYADLTVPGPKLVNWWASWCAPCRAEHPSLMALAAEGVPIHGITHRDTEADSLGFLAELGSPFAKLGADTTLATYRDWNLTGLPETYVLNGEGRVVLRHAGPVLSNIVRDYIRPALAAV</sequence>
<dbReference type="AlphaFoldDB" id="A8LN81"/>
<dbReference type="Pfam" id="PF08534">
    <property type="entry name" value="Redoxin"/>
    <property type="match status" value="1"/>
</dbReference>
<feature type="region of interest" description="Disordered" evidence="5">
    <location>
        <begin position="30"/>
        <end position="49"/>
    </location>
</feature>
<evidence type="ECO:0000256" key="4">
    <source>
        <dbReference type="ARBA" id="ARBA00023284"/>
    </source>
</evidence>
<dbReference type="GO" id="GO:0030313">
    <property type="term" value="C:cell envelope"/>
    <property type="evidence" value="ECO:0007669"/>
    <property type="project" value="UniProtKB-SubCell"/>
</dbReference>
<dbReference type="InterPro" id="IPR050553">
    <property type="entry name" value="Thioredoxin_ResA/DsbE_sf"/>
</dbReference>
<organism evidence="7 8">
    <name type="scientific">Dinoroseobacter shibae (strain DSM 16493 / NCIMB 14021 / DFL 12)</name>
    <dbReference type="NCBI Taxonomy" id="398580"/>
    <lineage>
        <taxon>Bacteria</taxon>
        <taxon>Pseudomonadati</taxon>
        <taxon>Pseudomonadota</taxon>
        <taxon>Alphaproteobacteria</taxon>
        <taxon>Rhodobacterales</taxon>
        <taxon>Roseobacteraceae</taxon>
        <taxon>Dinoroseobacter</taxon>
    </lineage>
</organism>
<dbReference type="InterPro" id="IPR013740">
    <property type="entry name" value="Redoxin"/>
</dbReference>
<dbReference type="KEGG" id="dsh:Dshi_1852"/>
<dbReference type="GO" id="GO:0017004">
    <property type="term" value="P:cytochrome complex assembly"/>
    <property type="evidence" value="ECO:0007669"/>
    <property type="project" value="UniProtKB-KW"/>
</dbReference>
<gene>
    <name evidence="7" type="ordered locus">Dshi_1852</name>
</gene>
<dbReference type="STRING" id="398580.Dshi_1852"/>
<dbReference type="SUPFAM" id="SSF52833">
    <property type="entry name" value="Thioredoxin-like"/>
    <property type="match status" value="1"/>
</dbReference>
<evidence type="ECO:0000256" key="3">
    <source>
        <dbReference type="ARBA" id="ARBA00023157"/>
    </source>
</evidence>
<keyword evidence="8" id="KW-1185">Reference proteome</keyword>
<dbReference type="OrthoDB" id="9799347at2"/>
<dbReference type="EMBL" id="CP000830">
    <property type="protein sequence ID" value="ABV93594.1"/>
    <property type="molecule type" value="Genomic_DNA"/>
</dbReference>
<proteinExistence type="predicted"/>
<evidence type="ECO:0000256" key="2">
    <source>
        <dbReference type="ARBA" id="ARBA00022748"/>
    </source>
</evidence>
<feature type="domain" description="Thioredoxin" evidence="6">
    <location>
        <begin position="40"/>
        <end position="179"/>
    </location>
</feature>
<dbReference type="RefSeq" id="WP_012178524.1">
    <property type="nucleotide sequence ID" value="NC_009952.1"/>
</dbReference>
<reference evidence="8" key="1">
    <citation type="journal article" date="2010" name="ISME J.">
        <title>The complete genome sequence of the algal symbiont Dinoroseobacter shibae: a hitchhiker's guide to life in the sea.</title>
        <authorList>
            <person name="Wagner-Dobler I."/>
            <person name="Ballhausen B."/>
            <person name="Berger M."/>
            <person name="Brinkhoff T."/>
            <person name="Buchholz I."/>
            <person name="Bunk B."/>
            <person name="Cypionka H."/>
            <person name="Daniel R."/>
            <person name="Drepper T."/>
            <person name="Gerdts G."/>
            <person name="Hahnke S."/>
            <person name="Han C."/>
            <person name="Jahn D."/>
            <person name="Kalhoefer D."/>
            <person name="Kiss H."/>
            <person name="Klenk H.P."/>
            <person name="Kyrpides N."/>
            <person name="Liebl W."/>
            <person name="Liesegang H."/>
            <person name="Meincke L."/>
            <person name="Pati A."/>
            <person name="Petersen J."/>
            <person name="Piekarski T."/>
            <person name="Pommerenke C."/>
            <person name="Pradella S."/>
            <person name="Pukall R."/>
            <person name="Rabus R."/>
            <person name="Stackebrandt E."/>
            <person name="Thole S."/>
            <person name="Thompson L."/>
            <person name="Tielen P."/>
            <person name="Tomasch J."/>
            <person name="von Jan M."/>
            <person name="Wanphrut N."/>
            <person name="Wichels A."/>
            <person name="Zech H."/>
            <person name="Simon M."/>
        </authorList>
    </citation>
    <scope>NUCLEOTIDE SEQUENCE [LARGE SCALE GENOMIC DNA]</scope>
    <source>
        <strain evidence="8">DSM 16493 / NCIMB 14021 / DFL 12</strain>
    </source>
</reference>
<evidence type="ECO:0000313" key="7">
    <source>
        <dbReference type="EMBL" id="ABV93594.1"/>
    </source>
</evidence>
<dbReference type="InterPro" id="IPR013766">
    <property type="entry name" value="Thioredoxin_domain"/>
</dbReference>
<name>A8LN81_DINSH</name>
<dbReference type="eggNOG" id="COG0526">
    <property type="taxonomic scope" value="Bacteria"/>
</dbReference>